<dbReference type="Gene3D" id="4.10.430.30">
    <property type="match status" value="1"/>
</dbReference>
<evidence type="ECO:0000256" key="1">
    <source>
        <dbReference type="SAM" id="MobiDB-lite"/>
    </source>
</evidence>
<proteinExistence type="predicted"/>
<protein>
    <submittedName>
        <fullName evidence="2">H-NS histone family protein</fullName>
    </submittedName>
</protein>
<keyword evidence="3" id="KW-1185">Reference proteome</keyword>
<dbReference type="RefSeq" id="WP_274114613.1">
    <property type="nucleotide sequence ID" value="NZ_JAPCKI010000024.1"/>
</dbReference>
<evidence type="ECO:0000313" key="3">
    <source>
        <dbReference type="Proteomes" id="UP001148932"/>
    </source>
</evidence>
<sequence length="122" mass="13595">MTLEEMMASRMTQTAPSEESVLAQYLAVAEEKRSVDDKLSSLRRAMVAEGLQIVAQCIEKYQLTAEDLKEVLPSPAPPNSFQKSGPSARRSYRDPTTGRVWNGHGKRPNWLHEHGPEACLIS</sequence>
<comment type="caution">
    <text evidence="2">The sequence shown here is derived from an EMBL/GenBank/DDBJ whole genome shotgun (WGS) entry which is preliminary data.</text>
</comment>
<feature type="region of interest" description="Disordered" evidence="1">
    <location>
        <begin position="71"/>
        <end position="115"/>
    </location>
</feature>
<reference evidence="2" key="1">
    <citation type="submission" date="2022-10" db="EMBL/GenBank/DDBJ databases">
        <title>Description of microaerobic benzene degrading bacteria.</title>
        <authorList>
            <person name="Bedics A."/>
            <person name="Tancsics A."/>
            <person name="Banerjee S."/>
        </authorList>
    </citation>
    <scope>NUCLEOTIDE SEQUENCE</scope>
    <source>
        <strain evidence="2">D2M1</strain>
    </source>
</reference>
<dbReference type="EMBL" id="JAPCKI010000024">
    <property type="protein sequence ID" value="MDD2180551.1"/>
    <property type="molecule type" value="Genomic_DNA"/>
</dbReference>
<accession>A0ABT5S3N3</accession>
<organism evidence="2 3">
    <name type="scientific">Acidovorax benzenivorans</name>
    <dbReference type="NCBI Taxonomy" id="2987520"/>
    <lineage>
        <taxon>Bacteria</taxon>
        <taxon>Pseudomonadati</taxon>
        <taxon>Pseudomonadota</taxon>
        <taxon>Betaproteobacteria</taxon>
        <taxon>Burkholderiales</taxon>
        <taxon>Comamonadaceae</taxon>
        <taxon>Acidovorax</taxon>
    </lineage>
</organism>
<dbReference type="SUPFAM" id="SSF81273">
    <property type="entry name" value="H-NS histone-like proteins"/>
    <property type="match status" value="1"/>
</dbReference>
<name>A0ABT5S3N3_9BURK</name>
<evidence type="ECO:0000313" key="2">
    <source>
        <dbReference type="EMBL" id="MDD2180551.1"/>
    </source>
</evidence>
<gene>
    <name evidence="2" type="ORF">OIN59_24210</name>
</gene>
<dbReference type="Proteomes" id="UP001148932">
    <property type="component" value="Unassembled WGS sequence"/>
</dbReference>